<keyword evidence="3" id="KW-1185">Reference proteome</keyword>
<evidence type="ECO:0000313" key="2">
    <source>
        <dbReference type="EMBL" id="RMC01716.1"/>
    </source>
</evidence>
<comment type="caution">
    <text evidence="2">The sequence shown here is derived from an EMBL/GenBank/DDBJ whole genome shotgun (WGS) entry which is preliminary data.</text>
</comment>
<dbReference type="AlphaFoldDB" id="A0A3M0JL21"/>
<evidence type="ECO:0000313" key="3">
    <source>
        <dbReference type="Proteomes" id="UP000269221"/>
    </source>
</evidence>
<reference evidence="2 3" key="1">
    <citation type="submission" date="2018-07" db="EMBL/GenBank/DDBJ databases">
        <title>A high quality draft genome assembly of the barn swallow (H. rustica rustica).</title>
        <authorList>
            <person name="Formenti G."/>
            <person name="Chiara M."/>
            <person name="Poveda L."/>
            <person name="Francoijs K.-J."/>
            <person name="Bonisoli-Alquati A."/>
            <person name="Canova L."/>
            <person name="Gianfranceschi L."/>
            <person name="Horner D.S."/>
            <person name="Saino N."/>
        </authorList>
    </citation>
    <scope>NUCLEOTIDE SEQUENCE [LARGE SCALE GENOMIC DNA]</scope>
    <source>
        <strain evidence="2">Chelidonia</strain>
        <tissue evidence="2">Blood</tissue>
    </source>
</reference>
<dbReference type="EMBL" id="QRBI01000136">
    <property type="protein sequence ID" value="RMC01716.1"/>
    <property type="molecule type" value="Genomic_DNA"/>
</dbReference>
<dbReference type="OrthoDB" id="276744at2759"/>
<gene>
    <name evidence="2" type="ORF">DUI87_21731</name>
</gene>
<organism evidence="2 3">
    <name type="scientific">Hirundo rustica rustica</name>
    <dbReference type="NCBI Taxonomy" id="333673"/>
    <lineage>
        <taxon>Eukaryota</taxon>
        <taxon>Metazoa</taxon>
        <taxon>Chordata</taxon>
        <taxon>Craniata</taxon>
        <taxon>Vertebrata</taxon>
        <taxon>Euteleostomi</taxon>
        <taxon>Archelosauria</taxon>
        <taxon>Archosauria</taxon>
        <taxon>Dinosauria</taxon>
        <taxon>Saurischia</taxon>
        <taxon>Theropoda</taxon>
        <taxon>Coelurosauria</taxon>
        <taxon>Aves</taxon>
        <taxon>Neognathae</taxon>
        <taxon>Neoaves</taxon>
        <taxon>Telluraves</taxon>
        <taxon>Australaves</taxon>
        <taxon>Passeriformes</taxon>
        <taxon>Sylvioidea</taxon>
        <taxon>Hirundinidae</taxon>
        <taxon>Hirundo</taxon>
    </lineage>
</organism>
<evidence type="ECO:0000256" key="1">
    <source>
        <dbReference type="SAM" id="MobiDB-lite"/>
    </source>
</evidence>
<protein>
    <submittedName>
        <fullName evidence="2">Uncharacterized protein</fullName>
    </submittedName>
</protein>
<proteinExistence type="predicted"/>
<dbReference type="Proteomes" id="UP000269221">
    <property type="component" value="Unassembled WGS sequence"/>
</dbReference>
<name>A0A3M0JL21_HIRRU</name>
<sequence>MKETRRHGLAHSVLSIILTTGKQLAESADLEKYLLVLGEEMAVLVLVQSRHLLTSLQLHQKEQPIHAQSFRKTEEQQKISSGFSVLPTPEYDNHVKQQHSFPPYMAFENFKVVPLNKEEDRPLSIPCTGEANPWLVTVTEIHPNPEKKKERKKVKKKEKEEEKEKVKKKEGEGKRCEDGEAYEEQLRDLGFFGLEKRGLRGDLIALDSSLKGG</sequence>
<accession>A0A3M0JL21</accession>
<feature type="compositionally biased region" description="Basic and acidic residues" evidence="1">
    <location>
        <begin position="157"/>
        <end position="178"/>
    </location>
</feature>
<feature type="region of interest" description="Disordered" evidence="1">
    <location>
        <begin position="143"/>
        <end position="180"/>
    </location>
</feature>